<gene>
    <name evidence="2" type="ORF">EDC44_10688</name>
</gene>
<dbReference type="InterPro" id="IPR018711">
    <property type="entry name" value="NAGPA"/>
</dbReference>
<evidence type="ECO:0000313" key="3">
    <source>
        <dbReference type="Proteomes" id="UP000295763"/>
    </source>
</evidence>
<dbReference type="AlphaFoldDB" id="A0A4R2T410"/>
<comment type="caution">
    <text evidence="2">The sequence shown here is derived from an EMBL/GenBank/DDBJ whole genome shotgun (WGS) entry which is preliminary data.</text>
</comment>
<sequence length="240" mass="27502">MLKNIVHFFVLLFISQNCFGNYRTFTENQVKYGVFQAEADKVSFHWKDPQGKNYRSLTALKNALSETHHIQMLMNGGIYDKNNEPAGLWIEQGKTLKKLNTKRGTGNFHIQPNGVFAITKGKAQILTTQNYQKAKLKPDWAMQSGPMLIINGKPNRQFKPGLQSVYKRNAVCVTKENKLYFFMTLSGEPNMYHLTQALLKQDCYNALYLDGSISNWYITGKFNSFHWQDFVGIIAVGVKK</sequence>
<accession>A0A4R2T410</accession>
<reference evidence="2 3" key="1">
    <citation type="submission" date="2019-03" db="EMBL/GenBank/DDBJ databases">
        <title>Genomic Encyclopedia of Type Strains, Phase IV (KMG-IV): sequencing the most valuable type-strain genomes for metagenomic binning, comparative biology and taxonomic classification.</title>
        <authorList>
            <person name="Goeker M."/>
        </authorList>
    </citation>
    <scope>NUCLEOTIDE SEQUENCE [LARGE SCALE GENOMIC DNA]</scope>
    <source>
        <strain evidence="2 3">DSM 28404</strain>
    </source>
</reference>
<dbReference type="OrthoDB" id="5515706at2"/>
<dbReference type="Proteomes" id="UP000295763">
    <property type="component" value="Unassembled WGS sequence"/>
</dbReference>
<name>A0A4R2T410_9PAST</name>
<proteinExistence type="predicted"/>
<feature type="domain" description="Phosphodiester glycosidase" evidence="1">
    <location>
        <begin position="70"/>
        <end position="217"/>
    </location>
</feature>
<dbReference type="EMBL" id="SLYB01000006">
    <property type="protein sequence ID" value="TCP96026.1"/>
    <property type="molecule type" value="Genomic_DNA"/>
</dbReference>
<organism evidence="2 3">
    <name type="scientific">Cricetibacter osteomyelitidis</name>
    <dbReference type="NCBI Taxonomy" id="1521931"/>
    <lineage>
        <taxon>Bacteria</taxon>
        <taxon>Pseudomonadati</taxon>
        <taxon>Pseudomonadota</taxon>
        <taxon>Gammaproteobacteria</taxon>
        <taxon>Pasteurellales</taxon>
        <taxon>Pasteurellaceae</taxon>
        <taxon>Cricetibacter</taxon>
    </lineage>
</organism>
<dbReference type="Pfam" id="PF09992">
    <property type="entry name" value="NAGPA"/>
    <property type="match status" value="1"/>
</dbReference>
<dbReference type="RefSeq" id="WP_131975755.1">
    <property type="nucleotide sequence ID" value="NZ_SLYB01000006.1"/>
</dbReference>
<keyword evidence="3" id="KW-1185">Reference proteome</keyword>
<evidence type="ECO:0000259" key="1">
    <source>
        <dbReference type="Pfam" id="PF09992"/>
    </source>
</evidence>
<evidence type="ECO:0000313" key="2">
    <source>
        <dbReference type="EMBL" id="TCP96026.1"/>
    </source>
</evidence>
<protein>
    <submittedName>
        <fullName evidence="2">Uncharacterized protein YigE (DUF2233 family)</fullName>
    </submittedName>
</protein>